<dbReference type="Gene3D" id="3.90.550.10">
    <property type="entry name" value="Spore Coat Polysaccharide Biosynthesis Protein SpsA, Chain A"/>
    <property type="match status" value="1"/>
</dbReference>
<dbReference type="AlphaFoldDB" id="A0A2M8F1B2"/>
<comment type="caution">
    <text evidence="2">The sequence shown here is derived from an EMBL/GenBank/DDBJ whole genome shotgun (WGS) entry which is preliminary data.</text>
</comment>
<sequence>MLKSSLTLTIPTFNEEKNIRIPLDSTYDLVDEVLIINGGSTDKTVEIVKLEIIKLSSNLQIYIFSNHPQHSMFESALFSA</sequence>
<accession>A0A2M8F1B2</accession>
<reference evidence="3" key="1">
    <citation type="submission" date="2017-09" db="EMBL/GenBank/DDBJ databases">
        <title>Depth-based differentiation of microbial function through sediment-hosted aquifers and enrichment of novel symbionts in the deep terrestrial subsurface.</title>
        <authorList>
            <person name="Probst A.J."/>
            <person name="Ladd B."/>
            <person name="Jarett J.K."/>
            <person name="Geller-Mcgrath D.E."/>
            <person name="Sieber C.M.K."/>
            <person name="Emerson J.B."/>
            <person name="Anantharaman K."/>
            <person name="Thomas B.C."/>
            <person name="Malmstrom R."/>
            <person name="Stieglmeier M."/>
            <person name="Klingl A."/>
            <person name="Woyke T."/>
            <person name="Ryan C.M."/>
            <person name="Banfield J.F."/>
        </authorList>
    </citation>
    <scope>NUCLEOTIDE SEQUENCE [LARGE SCALE GENOMIC DNA]</scope>
</reference>
<dbReference type="InterPro" id="IPR001173">
    <property type="entry name" value="Glyco_trans_2-like"/>
</dbReference>
<dbReference type="Pfam" id="PF00535">
    <property type="entry name" value="Glycos_transf_2"/>
    <property type="match status" value="1"/>
</dbReference>
<evidence type="ECO:0000259" key="1">
    <source>
        <dbReference type="Pfam" id="PF00535"/>
    </source>
</evidence>
<protein>
    <recommendedName>
        <fullName evidence="1">Glycosyltransferase 2-like domain-containing protein</fullName>
    </recommendedName>
</protein>
<evidence type="ECO:0000313" key="3">
    <source>
        <dbReference type="Proteomes" id="UP000231383"/>
    </source>
</evidence>
<dbReference type="InterPro" id="IPR029044">
    <property type="entry name" value="Nucleotide-diphossugar_trans"/>
</dbReference>
<gene>
    <name evidence="2" type="ORF">CO051_02160</name>
</gene>
<name>A0A2M8F1B2_9BACT</name>
<feature type="domain" description="Glycosyltransferase 2-like" evidence="1">
    <location>
        <begin position="9"/>
        <end position="49"/>
    </location>
</feature>
<evidence type="ECO:0000313" key="2">
    <source>
        <dbReference type="EMBL" id="PJC33065.1"/>
    </source>
</evidence>
<proteinExistence type="predicted"/>
<dbReference type="Proteomes" id="UP000231383">
    <property type="component" value="Unassembled WGS sequence"/>
</dbReference>
<dbReference type="EMBL" id="PFSC01000055">
    <property type="protein sequence ID" value="PJC33065.1"/>
    <property type="molecule type" value="Genomic_DNA"/>
</dbReference>
<organism evidence="2 3">
    <name type="scientific">Candidatus Roizmanbacteria bacterium CG_4_9_14_0_2_um_filter_39_13</name>
    <dbReference type="NCBI Taxonomy" id="1974839"/>
    <lineage>
        <taxon>Bacteria</taxon>
        <taxon>Candidatus Roizmaniibacteriota</taxon>
    </lineage>
</organism>
<dbReference type="SUPFAM" id="SSF53448">
    <property type="entry name" value="Nucleotide-diphospho-sugar transferases"/>
    <property type="match status" value="1"/>
</dbReference>